<keyword evidence="3" id="KW-1185">Reference proteome</keyword>
<organism evidence="2 3">
    <name type="scientific">Caloramator mitchellensis</name>
    <dbReference type="NCBI Taxonomy" id="908809"/>
    <lineage>
        <taxon>Bacteria</taxon>
        <taxon>Bacillati</taxon>
        <taxon>Bacillota</taxon>
        <taxon>Clostridia</taxon>
        <taxon>Eubacteriales</taxon>
        <taxon>Clostridiaceae</taxon>
        <taxon>Caloramator</taxon>
    </lineage>
</organism>
<proteinExistence type="predicted"/>
<evidence type="ECO:0000313" key="2">
    <source>
        <dbReference type="EMBL" id="KRQ86852.1"/>
    </source>
</evidence>
<feature type="transmembrane region" description="Helical" evidence="1">
    <location>
        <begin position="12"/>
        <end position="35"/>
    </location>
</feature>
<dbReference type="EMBL" id="LKHP01000006">
    <property type="protein sequence ID" value="KRQ86852.1"/>
    <property type="molecule type" value="Genomic_DNA"/>
</dbReference>
<keyword evidence="1" id="KW-1133">Transmembrane helix</keyword>
<name>A0A0R3K0D6_CALMK</name>
<dbReference type="AlphaFoldDB" id="A0A0R3K0D6"/>
<evidence type="ECO:0000256" key="1">
    <source>
        <dbReference type="SAM" id="Phobius"/>
    </source>
</evidence>
<sequence length="142" mass="16315">MRGFKMKTKGFILIQTVIFIILFSILALSILTVNFSNATSNQRMKLKDYELDICRSIVEFYKADEGKVYSNIEIYFDDFENIKKGIISNGLSNFVICANDNKNTKGQYKLNIEFSKIEGLNSIKVVCSNTVFNIKTSIIYYK</sequence>
<dbReference type="Proteomes" id="UP000052015">
    <property type="component" value="Unassembled WGS sequence"/>
</dbReference>
<dbReference type="STRING" id="908809.ABG79_01343"/>
<keyword evidence="1" id="KW-0812">Transmembrane</keyword>
<evidence type="ECO:0000313" key="3">
    <source>
        <dbReference type="Proteomes" id="UP000052015"/>
    </source>
</evidence>
<gene>
    <name evidence="2" type="ORF">ABG79_01343</name>
</gene>
<keyword evidence="1" id="KW-0472">Membrane</keyword>
<reference evidence="2 3" key="1">
    <citation type="submission" date="2015-09" db="EMBL/GenBank/DDBJ databases">
        <title>Draft genome sequence of a Caloramator mitchellensis, a moderate thermophile from the Great Artesian Basin of Australia.</title>
        <authorList>
            <person name="Patel B.K."/>
        </authorList>
    </citation>
    <scope>NUCLEOTIDE SEQUENCE [LARGE SCALE GENOMIC DNA]</scope>
    <source>
        <strain evidence="2 3">VF08</strain>
    </source>
</reference>
<accession>A0A0R3K0D6</accession>
<comment type="caution">
    <text evidence="2">The sequence shown here is derived from an EMBL/GenBank/DDBJ whole genome shotgun (WGS) entry which is preliminary data.</text>
</comment>
<protein>
    <submittedName>
        <fullName evidence="2">Uncharacterized protein</fullName>
    </submittedName>
</protein>